<accession>A0A318NS33</accession>
<dbReference type="AlphaFoldDB" id="A0A318NS33"/>
<reference evidence="1 2" key="1">
    <citation type="submission" date="2017-11" db="EMBL/GenBank/DDBJ databases">
        <title>Genome sequence of the oocydin A producing rhizobacterium Serratia plymuthica 4Rx5.</title>
        <authorList>
            <person name="Matilla M.A."/>
            <person name="Udaondo Z."/>
            <person name="Salmond G.P.C."/>
        </authorList>
    </citation>
    <scope>NUCLEOTIDE SEQUENCE [LARGE SCALE GENOMIC DNA]</scope>
    <source>
        <strain evidence="1 2">4Rx5</strain>
    </source>
</reference>
<dbReference type="RefSeq" id="WP_004953881.1">
    <property type="nucleotide sequence ID" value="NZ_PESE01000011.1"/>
</dbReference>
<name>A0A318NS33_SERPL</name>
<evidence type="ECO:0000313" key="2">
    <source>
        <dbReference type="Proteomes" id="UP000248196"/>
    </source>
</evidence>
<organism evidence="1 2">
    <name type="scientific">Serratia plymuthica</name>
    <dbReference type="NCBI Taxonomy" id="82996"/>
    <lineage>
        <taxon>Bacteria</taxon>
        <taxon>Pseudomonadati</taxon>
        <taxon>Pseudomonadota</taxon>
        <taxon>Gammaproteobacteria</taxon>
        <taxon>Enterobacterales</taxon>
        <taxon>Yersiniaceae</taxon>
        <taxon>Serratia</taxon>
    </lineage>
</organism>
<gene>
    <name evidence="1" type="ORF">CT690_23705</name>
</gene>
<sequence length="287" mass="32937">MNNESKNTIKALKLSILLNGDYQLKKDENKRPPLGRYNASLGKTLNYLKKVIENNNLIHDTKIYLSNQPNYDGLIDALINFMHSYMAHVETLCGIVVDFYGDDKKITKIKREINKLDSRIYLATIINYIKHSDGSLRTASITGVNNDFVMGFYVEGYSDNAIGPSREVHKHGDDVISINYFIRKVIADIFIVDNFISSNLEQFITTKEEINIDDELFKILTKANELPLKFFDMEFKRKNLLFFMKKGEVKLEHLKFKREMIISGRMSVNFVGDGVTKTFKLPLGAAN</sequence>
<proteinExistence type="predicted"/>
<dbReference type="EMBL" id="PESE01000011">
    <property type="protein sequence ID" value="PYD36554.1"/>
    <property type="molecule type" value="Genomic_DNA"/>
</dbReference>
<comment type="caution">
    <text evidence="1">The sequence shown here is derived from an EMBL/GenBank/DDBJ whole genome shotgun (WGS) entry which is preliminary data.</text>
</comment>
<protein>
    <submittedName>
        <fullName evidence="1">Uncharacterized protein</fullName>
    </submittedName>
</protein>
<evidence type="ECO:0000313" key="1">
    <source>
        <dbReference type="EMBL" id="PYD36554.1"/>
    </source>
</evidence>
<dbReference type="Proteomes" id="UP000248196">
    <property type="component" value="Unassembled WGS sequence"/>
</dbReference>